<evidence type="ECO:0000259" key="2">
    <source>
        <dbReference type="PROSITE" id="PS50994"/>
    </source>
</evidence>
<dbReference type="Proteomes" id="UP001151760">
    <property type="component" value="Unassembled WGS sequence"/>
</dbReference>
<reference evidence="3" key="2">
    <citation type="submission" date="2022-01" db="EMBL/GenBank/DDBJ databases">
        <authorList>
            <person name="Yamashiro T."/>
            <person name="Shiraishi A."/>
            <person name="Satake H."/>
            <person name="Nakayama K."/>
        </authorList>
    </citation>
    <scope>NUCLEOTIDE SEQUENCE</scope>
</reference>
<sequence>MMGDIATYLGKYLTCAKVKAEHQRPLRLLVQPKIPQWKYDNITIDFVTKLPKETDSMKKLVRMYLKEVVTRHGIPILIICDRDPRFASNSWRSLQKALGTSLDMSTAYHSQNNGQSERTIQTLRMCYETTEKVIQIKQRIQAARDQQKSYADLKRKPMEFQVGDRVMLKVLKKVGSVAHKLGFPQGLSKVHNTFHVSNLKKCHSDEPLVVPLEGLHVDDKLCFMEEPVDIIDREVKRLKKTRILTVKVNEARVTLLETSFCCDPIWGCYKDVGAEADMTNLDTHVPVSPIPTTRIHKDHPVEQIIGDIHSIPQTRRMTKHVTNHVEPKKVIQALTNPSWIEAMQDELLPFKLQQVWTLVDLPYSKRAIRTKWIYRNKKDERGLQVTLKDDGIFISQDKYGDEILKKFGFTTVKTASTPMETSKPSMKDENAEAVDVHLYRSMIGSASTLRLMVQAYTIGSGEKKEYVGTLPLCNKCNFHHHGPCTIKSDCPKIRNRNHGNQAKDTEAHGLVYALGGEETDQDPNNIEDEIKAQKEDFLASTSER</sequence>
<evidence type="ECO:0000313" key="3">
    <source>
        <dbReference type="EMBL" id="GJT15609.1"/>
    </source>
</evidence>
<dbReference type="PROSITE" id="PS50994">
    <property type="entry name" value="INTEGRASE"/>
    <property type="match status" value="1"/>
</dbReference>
<keyword evidence="3" id="KW-0695">RNA-directed DNA polymerase</keyword>
<dbReference type="InterPro" id="IPR012337">
    <property type="entry name" value="RNaseH-like_sf"/>
</dbReference>
<dbReference type="Pfam" id="PF24626">
    <property type="entry name" value="SH3_Tf2-1"/>
    <property type="match status" value="1"/>
</dbReference>
<keyword evidence="3" id="KW-0548">Nucleotidyltransferase</keyword>
<feature type="region of interest" description="Disordered" evidence="1">
    <location>
        <begin position="515"/>
        <end position="544"/>
    </location>
</feature>
<comment type="caution">
    <text evidence="3">The sequence shown here is derived from an EMBL/GenBank/DDBJ whole genome shotgun (WGS) entry which is preliminary data.</text>
</comment>
<dbReference type="PANTHER" id="PTHR46148:SF59">
    <property type="entry name" value="NUCLEOTIDYLTRANSFERASE, RIBONUCLEASE H"/>
    <property type="match status" value="1"/>
</dbReference>
<dbReference type="EMBL" id="BQNB010013409">
    <property type="protein sequence ID" value="GJT15609.1"/>
    <property type="molecule type" value="Genomic_DNA"/>
</dbReference>
<feature type="compositionally biased region" description="Acidic residues" evidence="1">
    <location>
        <begin position="517"/>
        <end position="527"/>
    </location>
</feature>
<dbReference type="InterPro" id="IPR056924">
    <property type="entry name" value="SH3_Tf2-1"/>
</dbReference>
<evidence type="ECO:0000256" key="1">
    <source>
        <dbReference type="SAM" id="MobiDB-lite"/>
    </source>
</evidence>
<reference evidence="3" key="1">
    <citation type="journal article" date="2022" name="Int. J. Mol. Sci.">
        <title>Draft Genome of Tanacetum Coccineum: Genomic Comparison of Closely Related Tanacetum-Family Plants.</title>
        <authorList>
            <person name="Yamashiro T."/>
            <person name="Shiraishi A."/>
            <person name="Nakayama K."/>
            <person name="Satake H."/>
        </authorList>
    </citation>
    <scope>NUCLEOTIDE SEQUENCE</scope>
</reference>
<keyword evidence="3" id="KW-0808">Transferase</keyword>
<dbReference type="PANTHER" id="PTHR46148">
    <property type="entry name" value="CHROMO DOMAIN-CONTAINING PROTEIN"/>
    <property type="match status" value="1"/>
</dbReference>
<gene>
    <name evidence="3" type="ORF">Tco_0874315</name>
</gene>
<organism evidence="3 4">
    <name type="scientific">Tanacetum coccineum</name>
    <dbReference type="NCBI Taxonomy" id="301880"/>
    <lineage>
        <taxon>Eukaryota</taxon>
        <taxon>Viridiplantae</taxon>
        <taxon>Streptophyta</taxon>
        <taxon>Embryophyta</taxon>
        <taxon>Tracheophyta</taxon>
        <taxon>Spermatophyta</taxon>
        <taxon>Magnoliopsida</taxon>
        <taxon>eudicotyledons</taxon>
        <taxon>Gunneridae</taxon>
        <taxon>Pentapetalae</taxon>
        <taxon>asterids</taxon>
        <taxon>campanulids</taxon>
        <taxon>Asterales</taxon>
        <taxon>Asteraceae</taxon>
        <taxon>Asteroideae</taxon>
        <taxon>Anthemideae</taxon>
        <taxon>Anthemidinae</taxon>
        <taxon>Tanacetum</taxon>
    </lineage>
</organism>
<dbReference type="InterPro" id="IPR001584">
    <property type="entry name" value="Integrase_cat-core"/>
</dbReference>
<accession>A0ABQ5BRZ0</accession>
<feature type="domain" description="Integrase catalytic" evidence="2">
    <location>
        <begin position="46"/>
        <end position="124"/>
    </location>
</feature>
<dbReference type="SUPFAM" id="SSF53098">
    <property type="entry name" value="Ribonuclease H-like"/>
    <property type="match status" value="1"/>
</dbReference>
<keyword evidence="4" id="KW-1185">Reference proteome</keyword>
<proteinExistence type="predicted"/>
<dbReference type="InterPro" id="IPR036397">
    <property type="entry name" value="RNaseH_sf"/>
</dbReference>
<protein>
    <submittedName>
        <fullName evidence="3">Reverse transcriptase domain-containing protein</fullName>
    </submittedName>
</protein>
<name>A0ABQ5BRZ0_9ASTR</name>
<dbReference type="GO" id="GO:0003964">
    <property type="term" value="F:RNA-directed DNA polymerase activity"/>
    <property type="evidence" value="ECO:0007669"/>
    <property type="project" value="UniProtKB-KW"/>
</dbReference>
<dbReference type="Gene3D" id="3.30.420.10">
    <property type="entry name" value="Ribonuclease H-like superfamily/Ribonuclease H"/>
    <property type="match status" value="1"/>
</dbReference>
<evidence type="ECO:0000313" key="4">
    <source>
        <dbReference type="Proteomes" id="UP001151760"/>
    </source>
</evidence>
<feature type="compositionally biased region" description="Basic and acidic residues" evidence="1">
    <location>
        <begin position="528"/>
        <end position="544"/>
    </location>
</feature>